<evidence type="ECO:0000256" key="5">
    <source>
        <dbReference type="ARBA" id="ARBA00022741"/>
    </source>
</evidence>
<dbReference type="InterPro" id="IPR036974">
    <property type="entry name" value="PUA_sf"/>
</dbReference>
<dbReference type="PANTHER" id="PTHR43654:SF1">
    <property type="entry name" value="ISOPENTENYL PHOSPHATE KINASE"/>
    <property type="match status" value="1"/>
</dbReference>
<dbReference type="InterPro" id="IPR005715">
    <property type="entry name" value="Glu_5kinase/COase_Synthase"/>
</dbReference>
<dbReference type="HAMAP" id="MF_00456">
    <property type="entry name" value="ProB"/>
    <property type="match status" value="1"/>
</dbReference>
<dbReference type="InterPro" id="IPR036393">
    <property type="entry name" value="AceGlu_kinase-like_sf"/>
</dbReference>
<keyword evidence="3 8" id="KW-0641">Proline biosynthesis</keyword>
<dbReference type="InterPro" id="IPR002478">
    <property type="entry name" value="PUA"/>
</dbReference>
<dbReference type="EC" id="2.7.2.11" evidence="8"/>
<evidence type="ECO:0000256" key="8">
    <source>
        <dbReference type="HAMAP-Rule" id="MF_00456"/>
    </source>
</evidence>
<proteinExistence type="inferred from homology"/>
<evidence type="ECO:0000313" key="10">
    <source>
        <dbReference type="EMBL" id="QCZ95062.1"/>
    </source>
</evidence>
<feature type="binding site" evidence="8">
    <location>
        <begin position="167"/>
        <end position="168"/>
    </location>
    <ligand>
        <name>ATP</name>
        <dbReference type="ChEBI" id="CHEBI:30616"/>
    </ligand>
</feature>
<dbReference type="InterPro" id="IPR041739">
    <property type="entry name" value="G5K_ProB"/>
</dbReference>
<gene>
    <name evidence="8 10" type="primary">proB</name>
    <name evidence="10" type="ORF">FBQ74_16960</name>
</gene>
<dbReference type="FunFam" id="3.40.1160.10:FF:000018">
    <property type="entry name" value="Glutamate 5-kinase"/>
    <property type="match status" value="1"/>
</dbReference>
<evidence type="ECO:0000256" key="3">
    <source>
        <dbReference type="ARBA" id="ARBA00022650"/>
    </source>
</evidence>
<keyword evidence="2 8" id="KW-0028">Amino-acid biosynthesis</keyword>
<comment type="catalytic activity">
    <reaction evidence="8">
        <text>L-glutamate + ATP = L-glutamyl 5-phosphate + ADP</text>
        <dbReference type="Rhea" id="RHEA:14877"/>
        <dbReference type="ChEBI" id="CHEBI:29985"/>
        <dbReference type="ChEBI" id="CHEBI:30616"/>
        <dbReference type="ChEBI" id="CHEBI:58274"/>
        <dbReference type="ChEBI" id="CHEBI:456216"/>
        <dbReference type="EC" id="2.7.2.11"/>
    </reaction>
</comment>
<dbReference type="SUPFAM" id="SSF88697">
    <property type="entry name" value="PUA domain-like"/>
    <property type="match status" value="1"/>
</dbReference>
<keyword evidence="4 8" id="KW-0808">Transferase</keyword>
<protein>
    <recommendedName>
        <fullName evidence="8">Glutamate 5-kinase</fullName>
        <ecNumber evidence="8">2.7.2.11</ecNumber>
    </recommendedName>
    <alternativeName>
        <fullName evidence="8">Gamma-glutamyl kinase</fullName>
        <shortName evidence="8">GK</shortName>
    </alternativeName>
</protein>
<feature type="domain" description="PUA" evidence="9">
    <location>
        <begin position="275"/>
        <end position="357"/>
    </location>
</feature>
<comment type="pathway">
    <text evidence="8">Amino-acid biosynthesis; L-proline biosynthesis; L-glutamate 5-semialdehyde from L-glutamate: step 1/2.</text>
</comment>
<dbReference type="RefSeq" id="WP_139757792.1">
    <property type="nucleotide sequence ID" value="NZ_CP039852.1"/>
</dbReference>
<feature type="binding site" evidence="8">
    <location>
        <position position="52"/>
    </location>
    <ligand>
        <name>substrate</name>
    </ligand>
</feature>
<comment type="function">
    <text evidence="8">Catalyzes the transfer of a phosphate group to glutamate to form L-glutamate 5-phosphate.</text>
</comment>
<evidence type="ECO:0000256" key="6">
    <source>
        <dbReference type="ARBA" id="ARBA00022777"/>
    </source>
</evidence>
<dbReference type="CDD" id="cd21157">
    <property type="entry name" value="PUA_G5K"/>
    <property type="match status" value="1"/>
</dbReference>
<keyword evidence="6 8" id="KW-0418">Kinase</keyword>
<evidence type="ECO:0000259" key="9">
    <source>
        <dbReference type="SMART" id="SM00359"/>
    </source>
</evidence>
<keyword evidence="11" id="KW-1185">Reference proteome</keyword>
<dbReference type="UniPathway" id="UPA00098">
    <property type="reaction ID" value="UER00359"/>
</dbReference>
<evidence type="ECO:0000313" key="11">
    <source>
        <dbReference type="Proteomes" id="UP000304912"/>
    </source>
</evidence>
<dbReference type="GO" id="GO:0005524">
    <property type="term" value="F:ATP binding"/>
    <property type="evidence" value="ECO:0007669"/>
    <property type="project" value="UniProtKB-KW"/>
</dbReference>
<dbReference type="GO" id="GO:0004349">
    <property type="term" value="F:glutamate 5-kinase activity"/>
    <property type="evidence" value="ECO:0007669"/>
    <property type="project" value="UniProtKB-UniRule"/>
</dbReference>
<dbReference type="Gene3D" id="3.40.1160.10">
    <property type="entry name" value="Acetylglutamate kinase-like"/>
    <property type="match status" value="1"/>
</dbReference>
<dbReference type="Proteomes" id="UP000304912">
    <property type="component" value="Chromosome"/>
</dbReference>
<dbReference type="Pfam" id="PF01472">
    <property type="entry name" value="PUA"/>
    <property type="match status" value="1"/>
</dbReference>
<dbReference type="InterPro" id="IPR001048">
    <property type="entry name" value="Asp/Glu/Uridylate_kinase"/>
</dbReference>
<name>A0A5B7YGV0_9ALTE</name>
<dbReference type="PROSITE" id="PS00902">
    <property type="entry name" value="GLUTAMATE_5_KINASE"/>
    <property type="match status" value="1"/>
</dbReference>
<dbReference type="InterPro" id="IPR019797">
    <property type="entry name" value="Glutamate_5-kinase_CS"/>
</dbReference>
<comment type="similarity">
    <text evidence="8">Belongs to the glutamate 5-kinase family.</text>
</comment>
<dbReference type="GO" id="GO:0003723">
    <property type="term" value="F:RNA binding"/>
    <property type="evidence" value="ECO:0007669"/>
    <property type="project" value="InterPro"/>
</dbReference>
<dbReference type="Gene3D" id="2.30.130.10">
    <property type="entry name" value="PUA domain"/>
    <property type="match status" value="1"/>
</dbReference>
<feature type="binding site" evidence="8">
    <location>
        <begin position="209"/>
        <end position="215"/>
    </location>
    <ligand>
        <name>ATP</name>
        <dbReference type="ChEBI" id="CHEBI:30616"/>
    </ligand>
</feature>
<dbReference type="GO" id="GO:0055129">
    <property type="term" value="P:L-proline biosynthetic process"/>
    <property type="evidence" value="ECO:0007669"/>
    <property type="project" value="UniProtKB-UniRule"/>
</dbReference>
<dbReference type="AlphaFoldDB" id="A0A5B7YGV0"/>
<sequence>MNRLSWQRAVIKVGSALIAPEGRGCNPKLLQPLAQFIMRSQQAGKDVIIVSSGSVAAGRQQVPVTHRPTIAEKQAMAAIGQTRMMACWQELLDRPCAQLLLTAGDLHDRTRYVNIKNTINQLLKHGAIPVINENDTVAVDELKVGDNDNLAAYTALVSQADTLIICSDIDGLYTADPRKDPSATRLDKVFNIDDKIMSLAGGAGSAVGTGGMLTKLQAAKTCMGSGIQACIINGHHKAVFEALSKGKLDGSLFCPSQAPVHARKLWLQHTLKSRGTLIVDGGAKEAVCGRGASLLAKGIVDIKGNFRVGDAVTVEHNNTAIAKGLVNYNSEDLLSIKGFNSKDFESLIGFSRGSEIIHRDDLILLASQSGLHSESS</sequence>
<dbReference type="PIRSF" id="PIRSF000729">
    <property type="entry name" value="GK"/>
    <property type="match status" value="1"/>
</dbReference>
<dbReference type="InterPro" id="IPR015947">
    <property type="entry name" value="PUA-like_sf"/>
</dbReference>
<dbReference type="NCBIfam" id="TIGR01027">
    <property type="entry name" value="proB"/>
    <property type="match status" value="1"/>
</dbReference>
<feature type="binding site" evidence="8">
    <location>
        <position position="147"/>
    </location>
    <ligand>
        <name>substrate</name>
    </ligand>
</feature>
<accession>A0A5B7YGV0</accession>
<dbReference type="SMART" id="SM00359">
    <property type="entry name" value="PUA"/>
    <property type="match status" value="1"/>
</dbReference>
<dbReference type="KEGG" id="salk:FBQ74_16960"/>
<keyword evidence="5 8" id="KW-0547">Nucleotide-binding</keyword>
<dbReference type="SUPFAM" id="SSF53633">
    <property type="entry name" value="Carbamate kinase-like"/>
    <property type="match status" value="1"/>
</dbReference>
<evidence type="ECO:0000256" key="7">
    <source>
        <dbReference type="ARBA" id="ARBA00022840"/>
    </source>
</evidence>
<evidence type="ECO:0000256" key="2">
    <source>
        <dbReference type="ARBA" id="ARBA00022605"/>
    </source>
</evidence>
<dbReference type="PANTHER" id="PTHR43654">
    <property type="entry name" value="GLUTAMATE 5-KINASE"/>
    <property type="match status" value="1"/>
</dbReference>
<dbReference type="Pfam" id="PF00696">
    <property type="entry name" value="AA_kinase"/>
    <property type="match status" value="1"/>
</dbReference>
<evidence type="ECO:0000256" key="1">
    <source>
        <dbReference type="ARBA" id="ARBA00022490"/>
    </source>
</evidence>
<keyword evidence="7 8" id="KW-0067">ATP-binding</keyword>
<feature type="binding site" evidence="8">
    <location>
        <position position="135"/>
    </location>
    <ligand>
        <name>substrate</name>
    </ligand>
</feature>
<reference evidence="10 11" key="1">
    <citation type="submission" date="2019-04" db="EMBL/GenBank/DDBJ databases">
        <title>Salinimonas iocasae sp. nov., a halophilic bacterium isolated from the outer tube casing of tubeworms in Okinawa Trough.</title>
        <authorList>
            <person name="Zhang H."/>
            <person name="Wang H."/>
            <person name="Li C."/>
        </authorList>
    </citation>
    <scope>NUCLEOTIDE SEQUENCE [LARGE SCALE GENOMIC DNA]</scope>
    <source>
        <strain evidence="10 11">KX18D6</strain>
    </source>
</reference>
<dbReference type="GO" id="GO:0005829">
    <property type="term" value="C:cytosol"/>
    <property type="evidence" value="ECO:0007669"/>
    <property type="project" value="TreeGrafter"/>
</dbReference>
<comment type="subcellular location">
    <subcellularLocation>
        <location evidence="8">Cytoplasm</location>
    </subcellularLocation>
</comment>
<dbReference type="InterPro" id="IPR001057">
    <property type="entry name" value="Glu/AcGlu_kinase"/>
</dbReference>
<dbReference type="PRINTS" id="PR00474">
    <property type="entry name" value="GLU5KINASE"/>
</dbReference>
<dbReference type="OrthoDB" id="9804434at2"/>
<organism evidence="10 11">
    <name type="scientific">Salinimonas iocasae</name>
    <dbReference type="NCBI Taxonomy" id="2572577"/>
    <lineage>
        <taxon>Bacteria</taxon>
        <taxon>Pseudomonadati</taxon>
        <taxon>Pseudomonadota</taxon>
        <taxon>Gammaproteobacteria</taxon>
        <taxon>Alteromonadales</taxon>
        <taxon>Alteromonadaceae</taxon>
        <taxon>Alteromonas/Salinimonas group</taxon>
        <taxon>Salinimonas</taxon>
    </lineage>
</organism>
<dbReference type="EMBL" id="CP039852">
    <property type="protein sequence ID" value="QCZ95062.1"/>
    <property type="molecule type" value="Genomic_DNA"/>
</dbReference>
<dbReference type="PROSITE" id="PS50890">
    <property type="entry name" value="PUA"/>
    <property type="match status" value="1"/>
</dbReference>
<evidence type="ECO:0000256" key="4">
    <source>
        <dbReference type="ARBA" id="ARBA00022679"/>
    </source>
</evidence>
<feature type="binding site" evidence="8">
    <location>
        <position position="12"/>
    </location>
    <ligand>
        <name>ATP</name>
        <dbReference type="ChEBI" id="CHEBI:30616"/>
    </ligand>
</feature>
<dbReference type="InterPro" id="IPR011529">
    <property type="entry name" value="Glu_5kinase"/>
</dbReference>
<keyword evidence="1 8" id="KW-0963">Cytoplasm</keyword>
<dbReference type="CDD" id="cd04242">
    <property type="entry name" value="AAK_G5K_ProB"/>
    <property type="match status" value="1"/>
</dbReference>